<reference evidence="1 2" key="1">
    <citation type="journal article" date="2016" name="Nat. Commun.">
        <title>Local admixture of amplified and diversified secreted pathogenesis determinants shapes mosaic Toxoplasma gondii genomes.</title>
        <authorList>
            <person name="Lorenzi H."/>
            <person name="Khan A."/>
            <person name="Behnke M.S."/>
            <person name="Namasivayam S."/>
            <person name="Swapna L.S."/>
            <person name="Hadjithomas M."/>
            <person name="Karamycheva S."/>
            <person name="Pinney D."/>
            <person name="Brunk B.P."/>
            <person name="Ajioka J.W."/>
            <person name="Ajzenberg D."/>
            <person name="Boothroyd J.C."/>
            <person name="Boyle J.P."/>
            <person name="Darde M.L."/>
            <person name="Diaz-Miranda M.A."/>
            <person name="Dubey J.P."/>
            <person name="Fritz H.M."/>
            <person name="Gennari S.M."/>
            <person name="Gregory B.D."/>
            <person name="Kim K."/>
            <person name="Saeij J.P."/>
            <person name="Su C."/>
            <person name="White M.W."/>
            <person name="Zhu X.Q."/>
            <person name="Howe D.K."/>
            <person name="Rosenthal B.M."/>
            <person name="Grigg M.E."/>
            <person name="Parkinson J."/>
            <person name="Liu L."/>
            <person name="Kissinger J.C."/>
            <person name="Roos D.S."/>
            <person name="Sibley L.D."/>
        </authorList>
    </citation>
    <scope>NUCLEOTIDE SEQUENCE [LARGE SCALE GENOMIC DNA]</scope>
    <source>
        <strain evidence="1 2">ARI</strain>
    </source>
</reference>
<evidence type="ECO:0000313" key="1">
    <source>
        <dbReference type="EMBL" id="KYF44667.1"/>
    </source>
</evidence>
<dbReference type="VEuPathDB" id="ToxoDB:TGARI_369540"/>
<comment type="caution">
    <text evidence="1">The sequence shown here is derived from an EMBL/GenBank/DDBJ whole genome shotgun (WGS) entry which is preliminary data.</text>
</comment>
<organism evidence="1 2">
    <name type="scientific">Toxoplasma gondii ARI</name>
    <dbReference type="NCBI Taxonomy" id="1074872"/>
    <lineage>
        <taxon>Eukaryota</taxon>
        <taxon>Sar</taxon>
        <taxon>Alveolata</taxon>
        <taxon>Apicomplexa</taxon>
        <taxon>Conoidasida</taxon>
        <taxon>Coccidia</taxon>
        <taxon>Eucoccidiorida</taxon>
        <taxon>Eimeriorina</taxon>
        <taxon>Sarcocystidae</taxon>
        <taxon>Toxoplasma</taxon>
    </lineage>
</organism>
<proteinExistence type="predicted"/>
<dbReference type="EMBL" id="AGQS02004333">
    <property type="protein sequence ID" value="KYF44667.1"/>
    <property type="molecule type" value="Genomic_DNA"/>
</dbReference>
<dbReference type="AlphaFoldDB" id="A0A139Y0X1"/>
<sequence>MECCRALDVKRSPRGPSASYLLIILVTPPIPMEHLLLTAPLGGETIFLLGSSFHREFLLEGEPSEIILAVHVPAFITESDQLWHSSLSPSRPIFTRVPGNRLPEQSYFPIGEHDASVRGSSDDISERLVFEGLEKCRFLSGYTIFHTSREKRNVDCPIALFGRILVTDVVFLSEAGNRPFGGCPR</sequence>
<protein>
    <submittedName>
        <fullName evidence="1">Uncharacterized protein</fullName>
    </submittedName>
</protein>
<gene>
    <name evidence="1" type="ORF">TGARI_369540</name>
</gene>
<evidence type="ECO:0000313" key="2">
    <source>
        <dbReference type="Proteomes" id="UP000074247"/>
    </source>
</evidence>
<name>A0A139Y0X1_TOXGO</name>
<dbReference type="Proteomes" id="UP000074247">
    <property type="component" value="Unassembled WGS sequence"/>
</dbReference>
<accession>A0A139Y0X1</accession>